<dbReference type="EMBL" id="FOOK01000004">
    <property type="protein sequence ID" value="SFF75169.1"/>
    <property type="molecule type" value="Genomic_DNA"/>
</dbReference>
<gene>
    <name evidence="1" type="ORF">SAMN04488025_104128</name>
</gene>
<reference evidence="1 2" key="1">
    <citation type="submission" date="2016-10" db="EMBL/GenBank/DDBJ databases">
        <authorList>
            <person name="de Groot N.N."/>
        </authorList>
    </citation>
    <scope>NUCLEOTIDE SEQUENCE [LARGE SCALE GENOMIC DNA]</scope>
    <source>
        <strain evidence="1 2">DSM 44945</strain>
    </source>
</reference>
<dbReference type="AlphaFoldDB" id="A0A1I2L9N5"/>
<dbReference type="RefSeq" id="WP_092035930.1">
    <property type="nucleotide sequence ID" value="NZ_FOOK01000004.1"/>
</dbReference>
<evidence type="ECO:0000313" key="1">
    <source>
        <dbReference type="EMBL" id="SFF75169.1"/>
    </source>
</evidence>
<dbReference type="Pfam" id="PF21835">
    <property type="entry name" value="YIEGIA_cap"/>
    <property type="match status" value="1"/>
</dbReference>
<dbReference type="Proteomes" id="UP000198661">
    <property type="component" value="Unassembled WGS sequence"/>
</dbReference>
<sequence>MGTIEKAILAVVTRDMERVAGGAPIFYAETEREMEHLAFTLEKILDGMAHRLDPLTMIIVRHA</sequence>
<dbReference type="STRING" id="201973.SAMN04488025_104128"/>
<proteinExistence type="predicted"/>
<dbReference type="OrthoDB" id="1955035at2"/>
<accession>A0A1I2L9N5</accession>
<dbReference type="InterPro" id="IPR054055">
    <property type="entry name" value="YpzH"/>
</dbReference>
<keyword evidence="2" id="KW-1185">Reference proteome</keyword>
<evidence type="ECO:0000313" key="2">
    <source>
        <dbReference type="Proteomes" id="UP000198661"/>
    </source>
</evidence>
<protein>
    <submittedName>
        <fullName evidence="1">Uncharacterized protein</fullName>
    </submittedName>
</protein>
<organism evidence="1 2">
    <name type="scientific">Planifilum fulgidum</name>
    <dbReference type="NCBI Taxonomy" id="201973"/>
    <lineage>
        <taxon>Bacteria</taxon>
        <taxon>Bacillati</taxon>
        <taxon>Bacillota</taxon>
        <taxon>Bacilli</taxon>
        <taxon>Bacillales</taxon>
        <taxon>Thermoactinomycetaceae</taxon>
        <taxon>Planifilum</taxon>
    </lineage>
</organism>
<name>A0A1I2L9N5_9BACL</name>